<keyword evidence="3" id="KW-1185">Reference proteome</keyword>
<evidence type="ECO:0000313" key="3">
    <source>
        <dbReference type="Proteomes" id="UP001166286"/>
    </source>
</evidence>
<organism evidence="2 3">
    <name type="scientific">Cladonia borealis</name>
    <dbReference type="NCBI Taxonomy" id="184061"/>
    <lineage>
        <taxon>Eukaryota</taxon>
        <taxon>Fungi</taxon>
        <taxon>Dikarya</taxon>
        <taxon>Ascomycota</taxon>
        <taxon>Pezizomycotina</taxon>
        <taxon>Lecanoromycetes</taxon>
        <taxon>OSLEUM clade</taxon>
        <taxon>Lecanoromycetidae</taxon>
        <taxon>Lecanorales</taxon>
        <taxon>Lecanorineae</taxon>
        <taxon>Cladoniaceae</taxon>
        <taxon>Cladonia</taxon>
    </lineage>
</organism>
<gene>
    <name evidence="2" type="ORF">JMJ35_006693</name>
</gene>
<dbReference type="EMBL" id="JAFEKC020000014">
    <property type="protein sequence ID" value="KAK0511141.1"/>
    <property type="molecule type" value="Genomic_DNA"/>
</dbReference>
<dbReference type="Proteomes" id="UP001166286">
    <property type="component" value="Unassembled WGS sequence"/>
</dbReference>
<reference evidence="2" key="1">
    <citation type="submission" date="2023-03" db="EMBL/GenBank/DDBJ databases">
        <title>Complete genome of Cladonia borealis.</title>
        <authorList>
            <person name="Park H."/>
        </authorList>
    </citation>
    <scope>NUCLEOTIDE SEQUENCE</scope>
    <source>
        <strain evidence="2">ANT050790</strain>
    </source>
</reference>
<sequence length="325" mass="36906">MADSSKRAVTRHPNNYWTRDEVVLGTFLKSRDVTARKIVAILNGRYTHKVRQGSALLNKLLAVRKSEREAGRIDINHDKHFTNPRLVDRWIMGIIGDANARSALLTFTDHELEVLHMNRSQVRFSTVEEMLAPFAIQMPAVGPSQIPAQPATLRRILPAVAPSHLPTNQEHARTEEFLPAVDHSQMLDPVTGQAITRQGQTFGCSIPNPNRRPVENAWPIWDATLEALFPGLGPPIPGLGRHATPGESSFTTQPTTDDNRAHNPHHESQDFEEWDDQEDEEGEDEDEDEEIDEEEDDDDYDSVNRLQRDENDNYWWDDAQEEEDG</sequence>
<accession>A0AA39QZ83</accession>
<feature type="compositionally biased region" description="Basic and acidic residues" evidence="1">
    <location>
        <begin position="257"/>
        <end position="269"/>
    </location>
</feature>
<evidence type="ECO:0000313" key="2">
    <source>
        <dbReference type="EMBL" id="KAK0511141.1"/>
    </source>
</evidence>
<dbReference type="AlphaFoldDB" id="A0AA39QZ83"/>
<feature type="compositionally biased region" description="Acidic residues" evidence="1">
    <location>
        <begin position="270"/>
        <end position="301"/>
    </location>
</feature>
<feature type="compositionally biased region" description="Polar residues" evidence="1">
    <location>
        <begin position="246"/>
        <end position="256"/>
    </location>
</feature>
<proteinExistence type="predicted"/>
<evidence type="ECO:0000256" key="1">
    <source>
        <dbReference type="SAM" id="MobiDB-lite"/>
    </source>
</evidence>
<name>A0AA39QZ83_9LECA</name>
<comment type="caution">
    <text evidence="2">The sequence shown here is derived from an EMBL/GenBank/DDBJ whole genome shotgun (WGS) entry which is preliminary data.</text>
</comment>
<feature type="region of interest" description="Disordered" evidence="1">
    <location>
        <begin position="236"/>
        <end position="325"/>
    </location>
</feature>
<protein>
    <submittedName>
        <fullName evidence="2">Uncharacterized protein</fullName>
    </submittedName>
</protein>